<proteinExistence type="predicted"/>
<keyword evidence="7" id="KW-1185">Reference proteome</keyword>
<dbReference type="InterPro" id="IPR034015">
    <property type="entry name" value="M1_LTA4H"/>
</dbReference>
<dbReference type="EMBL" id="BQKA01000056">
    <property type="protein sequence ID" value="GJM51430.1"/>
    <property type="molecule type" value="Genomic_DNA"/>
</dbReference>
<dbReference type="PANTHER" id="PTHR45726:SF3">
    <property type="entry name" value="LEUKOTRIENE A-4 HYDROLASE"/>
    <property type="match status" value="1"/>
</dbReference>
<feature type="active site" description="Proton donor" evidence="1">
    <location>
        <position position="443"/>
    </location>
</feature>
<sequence length="618" mass="71852">MKNFCHLLIILSICTANAQKGYWQQHVDYKMNIKVDVKTYQYDAEQVISYKNNSPDTLKNVFYHLYLNAFQPNSEMDIRLQTIADPDRRMVVNTGTEDQPIIKSKISLLKKEEQGFFTILSLHQDGKPVSYEVVGTVLKVTLNKPILPNKKSVFSMKYKAQIPEMVRRSGRNSADNVALSMAQWYPKMAEYDTNGWHTNQYIMREFHGVWGNFDVKIQIDKNYIVAATGELQNPKEIGFGYLPEGQKVIEPEGNTRVWHFKAKNVHDFTWAADPDYKHDIKITTNGKKLHFFYKKYQENWQKLQPEMVKVFDFFQEKIGEYPWSTYSFIQAGDGGMEYAMCTLVAGGNNYNSLLKTSIHELGHTWFQHIFASDELTYPWMDEGFTSYIQDWAYADVIRGEKDASAWQDAYQCYFSLIEKNIQEVATTHADRYELNSVYSATAYCKGAVFLSQLGYIIGQEALQRTFKRFYKDFAMKHCTPQDFVRTAEKVSDMQLMWYLNEFMQTDHTIDYAIDNVQSEGSKTKITLKRIGRMPISLDILVIPNGERPFSLYVPTELTFGQKPNPFKNMRREELSPWGWAYPTYTFVIDLPLSQIKTISLDPQELSTDTNLENNNYTN</sequence>
<evidence type="ECO:0000313" key="4">
    <source>
        <dbReference type="EMBL" id="GJM51430.1"/>
    </source>
</evidence>
<dbReference type="AlphaFoldDB" id="A0AAV5B0G3"/>
<dbReference type="InterPro" id="IPR014782">
    <property type="entry name" value="Peptidase_M1_dom"/>
</dbReference>
<dbReference type="RefSeq" id="WP_264847679.1">
    <property type="nucleotide sequence ID" value="NZ_BPMA01000066.1"/>
</dbReference>
<feature type="domain" description="Peptidase M1 membrane alanine aminopeptidase" evidence="3">
    <location>
        <begin position="310"/>
        <end position="499"/>
    </location>
</feature>
<evidence type="ECO:0000259" key="3">
    <source>
        <dbReference type="Pfam" id="PF01433"/>
    </source>
</evidence>
<dbReference type="Gene3D" id="1.10.390.10">
    <property type="entry name" value="Neutral Protease Domain 2"/>
    <property type="match status" value="1"/>
</dbReference>
<dbReference type="Pfam" id="PF01433">
    <property type="entry name" value="Peptidase_M1"/>
    <property type="match status" value="1"/>
</dbReference>
<organism evidence="4 6">
    <name type="scientific">Capnocytophaga catalasegens</name>
    <dbReference type="NCBI Taxonomy" id="1004260"/>
    <lineage>
        <taxon>Bacteria</taxon>
        <taxon>Pseudomonadati</taxon>
        <taxon>Bacteroidota</taxon>
        <taxon>Flavobacteriia</taxon>
        <taxon>Flavobacteriales</taxon>
        <taxon>Flavobacteriaceae</taxon>
        <taxon>Capnocytophaga</taxon>
    </lineage>
</organism>
<evidence type="ECO:0000256" key="2">
    <source>
        <dbReference type="PIRSR" id="PIRSR634015-3"/>
    </source>
</evidence>
<accession>A0AAV5B0G3</accession>
<dbReference type="SUPFAM" id="SSF55486">
    <property type="entry name" value="Metalloproteases ('zincins'), catalytic domain"/>
    <property type="match status" value="1"/>
</dbReference>
<feature type="binding site" evidence="2">
    <location>
        <position position="363"/>
    </location>
    <ligand>
        <name>Zn(2+)</name>
        <dbReference type="ChEBI" id="CHEBI:29105"/>
        <note>catalytic</note>
    </ligand>
</feature>
<dbReference type="GO" id="GO:0008270">
    <property type="term" value="F:zinc ion binding"/>
    <property type="evidence" value="ECO:0007669"/>
    <property type="project" value="InterPro"/>
</dbReference>
<gene>
    <name evidence="4" type="ORF">RCZ15_24030</name>
    <name evidence="5" type="ORF">RCZ16_14850</name>
</gene>
<evidence type="ECO:0000313" key="7">
    <source>
        <dbReference type="Proteomes" id="UP001208692"/>
    </source>
</evidence>
<feature type="binding site" evidence="2">
    <location>
        <position position="382"/>
    </location>
    <ligand>
        <name>Zn(2+)</name>
        <dbReference type="ChEBI" id="CHEBI:29105"/>
        <note>catalytic</note>
    </ligand>
</feature>
<dbReference type="EMBL" id="BQKB01000028">
    <property type="protein sequence ID" value="GJM53168.1"/>
    <property type="molecule type" value="Genomic_DNA"/>
</dbReference>
<dbReference type="Proteomes" id="UP001207736">
    <property type="component" value="Unassembled WGS sequence"/>
</dbReference>
<feature type="binding site" evidence="2">
    <location>
        <position position="359"/>
    </location>
    <ligand>
        <name>Zn(2+)</name>
        <dbReference type="ChEBI" id="CHEBI:29105"/>
        <note>catalytic</note>
    </ligand>
</feature>
<dbReference type="CDD" id="cd09604">
    <property type="entry name" value="M1_APN_like"/>
    <property type="match status" value="1"/>
</dbReference>
<evidence type="ECO:0000256" key="1">
    <source>
        <dbReference type="PIRSR" id="PIRSR634015-1"/>
    </source>
</evidence>
<dbReference type="InterPro" id="IPR027268">
    <property type="entry name" value="Peptidase_M4/M1_CTD_sf"/>
</dbReference>
<evidence type="ECO:0000313" key="5">
    <source>
        <dbReference type="EMBL" id="GJM53168.1"/>
    </source>
</evidence>
<comment type="caution">
    <text evidence="4">The sequence shown here is derived from an EMBL/GenBank/DDBJ whole genome shotgun (WGS) entry which is preliminary data.</text>
</comment>
<dbReference type="PANTHER" id="PTHR45726">
    <property type="entry name" value="LEUKOTRIENE A-4 HYDROLASE"/>
    <property type="match status" value="1"/>
</dbReference>
<dbReference type="GO" id="GO:0008237">
    <property type="term" value="F:metallopeptidase activity"/>
    <property type="evidence" value="ECO:0007669"/>
    <property type="project" value="InterPro"/>
</dbReference>
<comment type="cofactor">
    <cofactor evidence="2">
        <name>Zn(2+)</name>
        <dbReference type="ChEBI" id="CHEBI:29105"/>
    </cofactor>
    <text evidence="2">Binds 1 zinc ion per subunit.</text>
</comment>
<reference evidence="4 7" key="1">
    <citation type="submission" date="2021-11" db="EMBL/GenBank/DDBJ databases">
        <title>Draft genome sequence of Capnocytophaga sp. strain KC07075 isolated from cat oral cavity.</title>
        <authorList>
            <person name="Suzuki M."/>
            <person name="Imaoka K."/>
            <person name="Kimura M."/>
            <person name="Morikawa S."/>
            <person name="Maeda K."/>
        </authorList>
    </citation>
    <scope>NUCLEOTIDE SEQUENCE</scope>
    <source>
        <strain evidence="4">KC07075</strain>
        <strain evidence="5 7">KC07079</strain>
    </source>
</reference>
<evidence type="ECO:0000313" key="6">
    <source>
        <dbReference type="Proteomes" id="UP001207736"/>
    </source>
</evidence>
<feature type="active site" description="Proton acceptor" evidence="1">
    <location>
        <position position="360"/>
    </location>
</feature>
<dbReference type="Proteomes" id="UP001208692">
    <property type="component" value="Unassembled WGS sequence"/>
</dbReference>
<protein>
    <submittedName>
        <fullName evidence="4">Peptidase M1</fullName>
    </submittedName>
</protein>
<keyword evidence="2" id="KW-0862">Zinc</keyword>
<keyword evidence="2" id="KW-0479">Metal-binding</keyword>
<name>A0AAV5B0G3_9FLAO</name>